<name>D6WQE4_TRICA</name>
<keyword evidence="2" id="KW-0472">Membrane</keyword>
<feature type="transmembrane region" description="Helical" evidence="2">
    <location>
        <begin position="321"/>
        <end position="339"/>
    </location>
</feature>
<evidence type="ECO:0000256" key="2">
    <source>
        <dbReference type="SAM" id="Phobius"/>
    </source>
</evidence>
<dbReference type="PANTHER" id="PTHR11161">
    <property type="entry name" value="O-ACYLTRANSFERASE"/>
    <property type="match status" value="1"/>
</dbReference>
<feature type="signal peptide" evidence="3">
    <location>
        <begin position="1"/>
        <end position="20"/>
    </location>
</feature>
<keyword evidence="3" id="KW-0732">Signal</keyword>
<feature type="transmembrane region" description="Helical" evidence="2">
    <location>
        <begin position="202"/>
        <end position="226"/>
    </location>
</feature>
<dbReference type="OMA" id="RATPYFI"/>
<dbReference type="Pfam" id="PF20146">
    <property type="entry name" value="NRF"/>
    <property type="match status" value="1"/>
</dbReference>
<evidence type="ECO:0000256" key="3">
    <source>
        <dbReference type="SAM" id="SignalP"/>
    </source>
</evidence>
<accession>D6WQE4</accession>
<dbReference type="PANTHER" id="PTHR11161:SF71">
    <property type="entry name" value="NOSE RESISTANT-TO-FLUOXETINE PROTEIN N-TERMINAL DOMAIN-CONTAINING PROTEIN"/>
    <property type="match status" value="1"/>
</dbReference>
<feature type="transmembrane region" description="Helical" evidence="2">
    <location>
        <begin position="635"/>
        <end position="660"/>
    </location>
</feature>
<dbReference type="InterPro" id="IPR002656">
    <property type="entry name" value="Acyl_transf_3_dom"/>
</dbReference>
<dbReference type="HOGENOM" id="CLU_007874_2_2_1"/>
<reference evidence="5 6" key="1">
    <citation type="journal article" date="2008" name="Nature">
        <title>The genome of the model beetle and pest Tribolium castaneum.</title>
        <authorList>
            <consortium name="Tribolium Genome Sequencing Consortium"/>
            <person name="Richards S."/>
            <person name="Gibbs R.A."/>
            <person name="Weinstock G.M."/>
            <person name="Brown S.J."/>
            <person name="Denell R."/>
            <person name="Beeman R.W."/>
            <person name="Gibbs R."/>
            <person name="Beeman R.W."/>
            <person name="Brown S.J."/>
            <person name="Bucher G."/>
            <person name="Friedrich M."/>
            <person name="Grimmelikhuijzen C.J."/>
            <person name="Klingler M."/>
            <person name="Lorenzen M."/>
            <person name="Richards S."/>
            <person name="Roth S."/>
            <person name="Schroder R."/>
            <person name="Tautz D."/>
            <person name="Zdobnov E.M."/>
            <person name="Muzny D."/>
            <person name="Gibbs R.A."/>
            <person name="Weinstock G.M."/>
            <person name="Attaway T."/>
            <person name="Bell S."/>
            <person name="Buhay C.J."/>
            <person name="Chandrabose M.N."/>
            <person name="Chavez D."/>
            <person name="Clerk-Blankenburg K.P."/>
            <person name="Cree A."/>
            <person name="Dao M."/>
            <person name="Davis C."/>
            <person name="Chacko J."/>
            <person name="Dinh H."/>
            <person name="Dugan-Rocha S."/>
            <person name="Fowler G."/>
            <person name="Garner T.T."/>
            <person name="Garnes J."/>
            <person name="Gnirke A."/>
            <person name="Hawes A."/>
            <person name="Hernandez J."/>
            <person name="Hines S."/>
            <person name="Holder M."/>
            <person name="Hume J."/>
            <person name="Jhangiani S.N."/>
            <person name="Joshi V."/>
            <person name="Khan Z.M."/>
            <person name="Jackson L."/>
            <person name="Kovar C."/>
            <person name="Kowis A."/>
            <person name="Lee S."/>
            <person name="Lewis L.R."/>
            <person name="Margolis J."/>
            <person name="Morgan M."/>
            <person name="Nazareth L.V."/>
            <person name="Nguyen N."/>
            <person name="Okwuonu G."/>
            <person name="Parker D."/>
            <person name="Richards S."/>
            <person name="Ruiz S.J."/>
            <person name="Santibanez J."/>
            <person name="Savard J."/>
            <person name="Scherer S.E."/>
            <person name="Schneider B."/>
            <person name="Sodergren E."/>
            <person name="Tautz D."/>
            <person name="Vattahil S."/>
            <person name="Villasana D."/>
            <person name="White C.S."/>
            <person name="Wright R."/>
            <person name="Park Y."/>
            <person name="Beeman R.W."/>
            <person name="Lord J."/>
            <person name="Oppert B."/>
            <person name="Lorenzen M."/>
            <person name="Brown S."/>
            <person name="Wang L."/>
            <person name="Savard J."/>
            <person name="Tautz D."/>
            <person name="Richards S."/>
            <person name="Weinstock G."/>
            <person name="Gibbs R.A."/>
            <person name="Liu Y."/>
            <person name="Worley K."/>
            <person name="Weinstock G."/>
            <person name="Elsik C.G."/>
            <person name="Reese J.T."/>
            <person name="Elhaik E."/>
            <person name="Landan G."/>
            <person name="Graur D."/>
            <person name="Arensburger P."/>
            <person name="Atkinson P."/>
            <person name="Beeman R.W."/>
            <person name="Beidler J."/>
            <person name="Brown S.J."/>
            <person name="Demuth J.P."/>
            <person name="Drury D.W."/>
            <person name="Du Y.Z."/>
            <person name="Fujiwara H."/>
            <person name="Lorenzen M."/>
            <person name="Maselli V."/>
            <person name="Osanai M."/>
            <person name="Park Y."/>
            <person name="Robertson H.M."/>
            <person name="Tu Z."/>
            <person name="Wang J.J."/>
            <person name="Wang S."/>
            <person name="Richards S."/>
            <person name="Song H."/>
            <person name="Zhang L."/>
            <person name="Sodergren E."/>
            <person name="Werner D."/>
            <person name="Stanke M."/>
            <person name="Morgenstern B."/>
            <person name="Solovyev V."/>
            <person name="Kosarev P."/>
            <person name="Brown G."/>
            <person name="Chen H.C."/>
            <person name="Ermolaeva O."/>
            <person name="Hlavina W."/>
            <person name="Kapustin Y."/>
            <person name="Kiryutin B."/>
            <person name="Kitts P."/>
            <person name="Maglott D."/>
            <person name="Pruitt K."/>
            <person name="Sapojnikov V."/>
            <person name="Souvorov A."/>
            <person name="Mackey A.J."/>
            <person name="Waterhouse R.M."/>
            <person name="Wyder S."/>
            <person name="Zdobnov E.M."/>
            <person name="Zdobnov E.M."/>
            <person name="Wyder S."/>
            <person name="Kriventseva E.V."/>
            <person name="Kadowaki T."/>
            <person name="Bork P."/>
            <person name="Aranda M."/>
            <person name="Bao R."/>
            <person name="Beermann A."/>
            <person name="Berns N."/>
            <person name="Bolognesi R."/>
            <person name="Bonneton F."/>
            <person name="Bopp D."/>
            <person name="Brown S.J."/>
            <person name="Bucher G."/>
            <person name="Butts T."/>
            <person name="Chaumot A."/>
            <person name="Denell R.E."/>
            <person name="Ferrier D.E."/>
            <person name="Friedrich M."/>
            <person name="Gordon C.M."/>
            <person name="Jindra M."/>
            <person name="Klingler M."/>
            <person name="Lan Q."/>
            <person name="Lattorff H.M."/>
            <person name="Laudet V."/>
            <person name="von Levetsow C."/>
            <person name="Liu Z."/>
            <person name="Lutz R."/>
            <person name="Lynch J.A."/>
            <person name="da Fonseca R.N."/>
            <person name="Posnien N."/>
            <person name="Reuter R."/>
            <person name="Roth S."/>
            <person name="Savard J."/>
            <person name="Schinko J.B."/>
            <person name="Schmitt C."/>
            <person name="Schoppmeier M."/>
            <person name="Schroder R."/>
            <person name="Shippy T.D."/>
            <person name="Simonnet F."/>
            <person name="Marques-Souza H."/>
            <person name="Tautz D."/>
            <person name="Tomoyasu Y."/>
            <person name="Trauner J."/>
            <person name="Van der Zee M."/>
            <person name="Vervoort M."/>
            <person name="Wittkopp N."/>
            <person name="Wimmer E.A."/>
            <person name="Yang X."/>
            <person name="Jones A.K."/>
            <person name="Sattelle D.B."/>
            <person name="Ebert P.R."/>
            <person name="Nelson D."/>
            <person name="Scott J.G."/>
            <person name="Beeman R.W."/>
            <person name="Muthukrishnan S."/>
            <person name="Kramer K.J."/>
            <person name="Arakane Y."/>
            <person name="Beeman R.W."/>
            <person name="Zhu Q."/>
            <person name="Hogenkamp D."/>
            <person name="Dixit R."/>
            <person name="Oppert B."/>
            <person name="Jiang H."/>
            <person name="Zou Z."/>
            <person name="Marshall J."/>
            <person name="Elpidina E."/>
            <person name="Vinokurov K."/>
            <person name="Oppert C."/>
            <person name="Zou Z."/>
            <person name="Evans J."/>
            <person name="Lu Z."/>
            <person name="Zhao P."/>
            <person name="Sumathipala N."/>
            <person name="Altincicek B."/>
            <person name="Vilcinskas A."/>
            <person name="Williams M."/>
            <person name="Hultmark D."/>
            <person name="Hetru C."/>
            <person name="Jiang H."/>
            <person name="Grimmelikhuijzen C.J."/>
            <person name="Hauser F."/>
            <person name="Cazzamali G."/>
            <person name="Williamson M."/>
            <person name="Park Y."/>
            <person name="Li B."/>
            <person name="Tanaka Y."/>
            <person name="Predel R."/>
            <person name="Neupert S."/>
            <person name="Schachtner J."/>
            <person name="Verleyen P."/>
            <person name="Raible F."/>
            <person name="Bork P."/>
            <person name="Friedrich M."/>
            <person name="Walden K.K."/>
            <person name="Robertson H.M."/>
            <person name="Angeli S."/>
            <person name="Foret S."/>
            <person name="Bucher G."/>
            <person name="Schuetz S."/>
            <person name="Maleszka R."/>
            <person name="Wimmer E.A."/>
            <person name="Beeman R.W."/>
            <person name="Lorenzen M."/>
            <person name="Tomoyasu Y."/>
            <person name="Miller S.C."/>
            <person name="Grossmann D."/>
            <person name="Bucher G."/>
        </authorList>
    </citation>
    <scope>NUCLEOTIDE SEQUENCE [LARGE SCALE GENOMIC DNA]</scope>
    <source>
        <strain evidence="5 6">Georgia GA2</strain>
    </source>
</reference>
<dbReference type="SMART" id="SM00703">
    <property type="entry name" value="NRF"/>
    <property type="match status" value="1"/>
</dbReference>
<dbReference type="KEGG" id="tca:662611"/>
<feature type="transmembrane region" description="Helical" evidence="2">
    <location>
        <begin position="564"/>
        <end position="584"/>
    </location>
</feature>
<evidence type="ECO:0000256" key="1">
    <source>
        <dbReference type="SAM" id="MobiDB-lite"/>
    </source>
</evidence>
<gene>
    <name evidence="5" type="primary">AUGUSTUS-3.0.2_09917</name>
    <name evidence="5" type="ORF">TcasGA2_TC009917</name>
</gene>
<feature type="region of interest" description="Disordered" evidence="1">
    <location>
        <begin position="678"/>
        <end position="699"/>
    </location>
</feature>
<dbReference type="InParanoid" id="D6WQE4"/>
<evidence type="ECO:0000259" key="4">
    <source>
        <dbReference type="SMART" id="SM00703"/>
    </source>
</evidence>
<organism evidence="5 6">
    <name type="scientific">Tribolium castaneum</name>
    <name type="common">Red flour beetle</name>
    <dbReference type="NCBI Taxonomy" id="7070"/>
    <lineage>
        <taxon>Eukaryota</taxon>
        <taxon>Metazoa</taxon>
        <taxon>Ecdysozoa</taxon>
        <taxon>Arthropoda</taxon>
        <taxon>Hexapoda</taxon>
        <taxon>Insecta</taxon>
        <taxon>Pterygota</taxon>
        <taxon>Neoptera</taxon>
        <taxon>Endopterygota</taxon>
        <taxon>Coleoptera</taxon>
        <taxon>Polyphaga</taxon>
        <taxon>Cucujiformia</taxon>
        <taxon>Tenebrionidae</taxon>
        <taxon>Tenebrionidae incertae sedis</taxon>
        <taxon>Tribolium</taxon>
    </lineage>
</organism>
<dbReference type="OrthoDB" id="6585993at2759"/>
<dbReference type="EMBL" id="KQ971354">
    <property type="protein sequence ID" value="EFA06959.1"/>
    <property type="molecule type" value="Genomic_DNA"/>
</dbReference>
<sequence>MRKTLLSLLSASAMIFVIKGEIYENTVFPSLPVAVLETNNSLCKRQSETYIQNLENFTMWAHEMWDATAKSAAGVLRGSIFQMGHFEECLTAKAPFLTKYCLALMTANVPSPKVHTDPISLYHDPYEHVSERLYPYKDKSQQPRNIIQVGWCIPASCTPEDSEKFLNSYINDIDLPLLQNNVTYNAHISEITCHTKLENSQFFAADYCFCILTILLGLLVIVSTLCDFNASEEKDEKPAKKSSLYSYLMAFSARKNFNELTKIDESNSALRLLYGIRTLCIFCIILDHRFGTFTSAALLNFDYVETQYRAPLAPFLFHGDLFVDTFFVLGGLLVCYGLLNQFDKRKVNPAFIILMRYIRLTPVYAFVIFYYATLFNYTGSGPLWKLVAGQDSQDCKDHWWINLLYLSNYIKADHVCMAHSWYLPCDFHYFIIAIFVCLLIKKDKKFGLGTLLLLVIVSTLIPFAITLVYQRPALLHFYPDFLTGPKSHYDFLLTYIKSHTRATPYFIGMFAGYVYYKLQGKSTHVCRVRSHFLMLLSLLLILTCIIGGAVFYDPYHKYNALESSVYAALHRPAFAIGTVGIIYVSSYGHATFINRFLCWSPWIPLSKLVYGAYLIHMQFQLRAASKFMNPTQFSYFDVICLSMGDTVLSFLTATGLYLLVEAPFRKIFRQLLMPNRVSPPETKQESRENVSNGVTDSRL</sequence>
<feature type="compositionally biased region" description="Polar residues" evidence="1">
    <location>
        <begin position="689"/>
        <end position="699"/>
    </location>
</feature>
<feature type="chain" id="PRO_5003089699" evidence="3">
    <location>
        <begin position="21"/>
        <end position="699"/>
    </location>
</feature>
<reference evidence="5 6" key="2">
    <citation type="journal article" date="2010" name="Nucleic Acids Res.">
        <title>BeetleBase in 2010: revisions to provide comprehensive genomic information for Tribolium castaneum.</title>
        <authorList>
            <person name="Kim H.S."/>
            <person name="Murphy T."/>
            <person name="Xia J."/>
            <person name="Caragea D."/>
            <person name="Park Y."/>
            <person name="Beeman R.W."/>
            <person name="Lorenzen M.D."/>
            <person name="Butcher S."/>
            <person name="Manak J.R."/>
            <person name="Brown S.J."/>
        </authorList>
    </citation>
    <scope>GENOME REANNOTATION</scope>
    <source>
        <strain evidence="5 6">Georgia GA2</strain>
    </source>
</reference>
<feature type="transmembrane region" description="Helical" evidence="2">
    <location>
        <begin position="502"/>
        <end position="518"/>
    </location>
</feature>
<dbReference type="Proteomes" id="UP000007266">
    <property type="component" value="Linkage group 7"/>
</dbReference>
<dbReference type="AlphaFoldDB" id="D6WQE4"/>
<protein>
    <submittedName>
        <fullName evidence="5">Nose resistant to fluoxetine protein 6-like Protein</fullName>
    </submittedName>
</protein>
<evidence type="ECO:0000313" key="5">
    <source>
        <dbReference type="EMBL" id="EFA06959.1"/>
    </source>
</evidence>
<feature type="domain" description="Nose resistant-to-fluoxetine protein N-terminal" evidence="4">
    <location>
        <begin position="40"/>
        <end position="184"/>
    </location>
</feature>
<dbReference type="InterPro" id="IPR052728">
    <property type="entry name" value="O2_lipid_transport_reg"/>
</dbReference>
<feature type="transmembrane region" description="Helical" evidence="2">
    <location>
        <begin position="421"/>
        <end position="440"/>
    </location>
</feature>
<feature type="transmembrane region" description="Helical" evidence="2">
    <location>
        <begin position="596"/>
        <end position="615"/>
    </location>
</feature>
<proteinExistence type="predicted"/>
<dbReference type="PhylomeDB" id="D6WQE4"/>
<keyword evidence="2" id="KW-0812">Transmembrane</keyword>
<evidence type="ECO:0000313" key="6">
    <source>
        <dbReference type="Proteomes" id="UP000007266"/>
    </source>
</evidence>
<dbReference type="GO" id="GO:0016747">
    <property type="term" value="F:acyltransferase activity, transferring groups other than amino-acyl groups"/>
    <property type="evidence" value="ECO:0007669"/>
    <property type="project" value="InterPro"/>
</dbReference>
<feature type="transmembrane region" description="Helical" evidence="2">
    <location>
        <begin position="279"/>
        <end position="301"/>
    </location>
</feature>
<feature type="transmembrane region" description="Helical" evidence="2">
    <location>
        <begin position="447"/>
        <end position="469"/>
    </location>
</feature>
<dbReference type="Pfam" id="PF01757">
    <property type="entry name" value="Acyl_transf_3"/>
    <property type="match status" value="1"/>
</dbReference>
<dbReference type="eggNOG" id="KOG3700">
    <property type="taxonomic scope" value="Eukaryota"/>
</dbReference>
<feature type="transmembrane region" description="Helical" evidence="2">
    <location>
        <begin position="530"/>
        <end position="552"/>
    </location>
</feature>
<feature type="transmembrane region" description="Helical" evidence="2">
    <location>
        <begin position="351"/>
        <end position="372"/>
    </location>
</feature>
<keyword evidence="6" id="KW-1185">Reference proteome</keyword>
<keyword evidence="2" id="KW-1133">Transmembrane helix</keyword>
<dbReference type="InterPro" id="IPR006621">
    <property type="entry name" value="Nose-resist-to-fluoxetine_N"/>
</dbReference>